<feature type="transmembrane region" description="Helical" evidence="10">
    <location>
        <begin position="227"/>
        <end position="249"/>
    </location>
</feature>
<comment type="similarity">
    <text evidence="3 10">Belongs to the glycosyltransferase 22 family.</text>
</comment>
<evidence type="ECO:0000313" key="12">
    <source>
        <dbReference type="Proteomes" id="UP001447188"/>
    </source>
</evidence>
<dbReference type="Proteomes" id="UP001447188">
    <property type="component" value="Unassembled WGS sequence"/>
</dbReference>
<evidence type="ECO:0000256" key="3">
    <source>
        <dbReference type="ARBA" id="ARBA00007063"/>
    </source>
</evidence>
<gene>
    <name evidence="11" type="primary">ALG9</name>
    <name evidence="11" type="ORF">Q9L58_005085</name>
</gene>
<sequence>MSKPRSRTRSENAVDPLPSSRPILSATTAFSVLLVVRLLSAAYATIPDCDEVFNFWEPAHYLSHGHGLQTWEYSPEYAIRSWAYIGLHSLATRAISLLPSTPTKTHEFYGLRVLLALSCAYAETRLYSAVSTAINRRVGLLYLIFTVCAAGMFHSAAAFLPSTFAMYTTMLGTAAFLRRQTVRGVFWFALGGLLGWPFSLAMCVPFVVEEVVVGALGGRLAGTVGRFIKGGIVSLVLLGAIVAADYVAYRKLEVIPLNIVLYNVFGGEGKGPDIYGTEPWWFYMANLALNFNVLLPLALVSAPLLALHCVLSRTTATGSTRTLAAAAPFYLWLAIFTAQPHKEERFMFVLYPALCLNAALSHHTALALCRALSSRLPARSVFNWAVLVVPPILAAALSLSRVLAVTTAYSAPLHIYAALPPTASGNLCLAKEWYRFPSHYLLPEDVRAKFVSSAFDGLLPGEFYESAGRDGTWMLPRGMNDRNQPDPEKYITLPLCDYVVESYFAGHGDYEAGAEPDLVLDEAWEELYCEAFLDAARTPMLGRTLWVPGAPDVRRWGRYCLFGRRKERVDVNTFFIGS</sequence>
<dbReference type="PANTHER" id="PTHR22760:SF2">
    <property type="entry name" value="ALPHA-1,2-MANNOSYLTRANSFERASE ALG9"/>
    <property type="match status" value="1"/>
</dbReference>
<feature type="transmembrane region" description="Helical" evidence="10">
    <location>
        <begin position="289"/>
        <end position="311"/>
    </location>
</feature>
<feature type="transmembrane region" description="Helical" evidence="10">
    <location>
        <begin position="381"/>
        <end position="404"/>
    </location>
</feature>
<comment type="pathway">
    <text evidence="2">Protein modification; protein glycosylation.</text>
</comment>
<evidence type="ECO:0000256" key="10">
    <source>
        <dbReference type="RuleBase" id="RU363075"/>
    </source>
</evidence>
<keyword evidence="4 10" id="KW-0328">Glycosyltransferase</keyword>
<feature type="transmembrane region" description="Helical" evidence="10">
    <location>
        <begin position="346"/>
        <end position="369"/>
    </location>
</feature>
<comment type="subcellular location">
    <subcellularLocation>
        <location evidence="1 10">Endoplasmic reticulum membrane</location>
        <topology evidence="1 10">Multi-pass membrane protein</topology>
    </subcellularLocation>
</comment>
<dbReference type="InterPro" id="IPR005599">
    <property type="entry name" value="GPI_mannosylTrfase"/>
</dbReference>
<dbReference type="GO" id="GO:0050103">
    <property type="term" value="F:dextrin dextranase activity"/>
    <property type="evidence" value="ECO:0007669"/>
    <property type="project" value="UniProtKB-EC"/>
</dbReference>
<evidence type="ECO:0000256" key="2">
    <source>
        <dbReference type="ARBA" id="ARBA00004922"/>
    </source>
</evidence>
<organism evidence="11 12">
    <name type="scientific">Discina gigas</name>
    <dbReference type="NCBI Taxonomy" id="1032678"/>
    <lineage>
        <taxon>Eukaryota</taxon>
        <taxon>Fungi</taxon>
        <taxon>Dikarya</taxon>
        <taxon>Ascomycota</taxon>
        <taxon>Pezizomycotina</taxon>
        <taxon>Pezizomycetes</taxon>
        <taxon>Pezizales</taxon>
        <taxon>Discinaceae</taxon>
        <taxon>Discina</taxon>
    </lineage>
</organism>
<keyword evidence="5 11" id="KW-0808">Transferase</keyword>
<evidence type="ECO:0000256" key="6">
    <source>
        <dbReference type="ARBA" id="ARBA00022692"/>
    </source>
</evidence>
<keyword evidence="8 10" id="KW-1133">Transmembrane helix</keyword>
<dbReference type="EMBL" id="JBBBZM010000059">
    <property type="protein sequence ID" value="KAL0635947.1"/>
    <property type="molecule type" value="Genomic_DNA"/>
</dbReference>
<evidence type="ECO:0000256" key="8">
    <source>
        <dbReference type="ARBA" id="ARBA00022989"/>
    </source>
</evidence>
<keyword evidence="7 10" id="KW-0256">Endoplasmic reticulum</keyword>
<evidence type="ECO:0000313" key="11">
    <source>
        <dbReference type="EMBL" id="KAL0635947.1"/>
    </source>
</evidence>
<evidence type="ECO:0000256" key="7">
    <source>
        <dbReference type="ARBA" id="ARBA00022824"/>
    </source>
</evidence>
<keyword evidence="9 10" id="KW-0472">Membrane</keyword>
<dbReference type="EC" id="2.4.1.-" evidence="10"/>
<keyword evidence="6 10" id="KW-0812">Transmembrane</keyword>
<reference evidence="11 12" key="1">
    <citation type="submission" date="2024-02" db="EMBL/GenBank/DDBJ databases">
        <title>Discinaceae phylogenomics.</title>
        <authorList>
            <person name="Dirks A.C."/>
            <person name="James T.Y."/>
        </authorList>
    </citation>
    <scope>NUCLEOTIDE SEQUENCE [LARGE SCALE GENOMIC DNA]</scope>
    <source>
        <strain evidence="11 12">ACD0624</strain>
    </source>
</reference>
<protein>
    <recommendedName>
        <fullName evidence="10">Mannosyltransferase</fullName>
        <ecNumber evidence="10">2.4.1.-</ecNumber>
    </recommendedName>
</protein>
<evidence type="ECO:0000256" key="1">
    <source>
        <dbReference type="ARBA" id="ARBA00004477"/>
    </source>
</evidence>
<feature type="transmembrane region" description="Helical" evidence="10">
    <location>
        <begin position="185"/>
        <end position="207"/>
    </location>
</feature>
<comment type="caution">
    <text evidence="11">The sequence shown here is derived from an EMBL/GenBank/DDBJ whole genome shotgun (WGS) entry which is preliminary data.</text>
</comment>
<evidence type="ECO:0000256" key="9">
    <source>
        <dbReference type="ARBA" id="ARBA00023136"/>
    </source>
</evidence>
<keyword evidence="12" id="KW-1185">Reference proteome</keyword>
<evidence type="ECO:0000256" key="5">
    <source>
        <dbReference type="ARBA" id="ARBA00022679"/>
    </source>
</evidence>
<evidence type="ECO:0000256" key="4">
    <source>
        <dbReference type="ARBA" id="ARBA00022676"/>
    </source>
</evidence>
<dbReference type="Pfam" id="PF03901">
    <property type="entry name" value="Glyco_transf_22"/>
    <property type="match status" value="1"/>
</dbReference>
<dbReference type="PANTHER" id="PTHR22760">
    <property type="entry name" value="GLYCOSYLTRANSFERASE"/>
    <property type="match status" value="1"/>
</dbReference>
<name>A0ABR3GJ30_9PEZI</name>
<feature type="transmembrane region" description="Helical" evidence="10">
    <location>
        <begin position="323"/>
        <end position="340"/>
    </location>
</feature>
<accession>A0ABR3GJ30</accession>
<proteinExistence type="inferred from homology"/>
<feature type="transmembrane region" description="Helical" evidence="10">
    <location>
        <begin position="140"/>
        <end position="165"/>
    </location>
</feature>